<feature type="domain" description="PH" evidence="1">
    <location>
        <begin position="1"/>
        <end position="52"/>
    </location>
</feature>
<accession>A0A2I6SCD3</accession>
<evidence type="ECO:0000313" key="2">
    <source>
        <dbReference type="EMBL" id="AUO15202.1"/>
    </source>
</evidence>
<reference evidence="2" key="2">
    <citation type="journal article" date="2018" name="Genome Announc.">
        <title>First Report of a Complete Genome Sequence of White spot syndrome virus from India.</title>
        <authorList>
            <person name="Vinaya Kumar K."/>
            <person name="Shekhar M.S."/>
            <person name="Otta S.K."/>
            <person name="Karthic K."/>
            <person name="Ashok Kumar J."/>
            <person name="Gopikrishna G."/>
            <person name="Vijayan K.K."/>
        </authorList>
    </citation>
    <scope>NUCLEOTIDE SEQUENCE</scope>
    <source>
        <strain evidence="2">IN_AP4RU</strain>
    </source>
</reference>
<dbReference type="InterPro" id="IPR001849">
    <property type="entry name" value="PH_domain"/>
</dbReference>
<sequence length="52" mass="6091">MANAEILDAVIDYKMDYLFTCFGLRTLEYSYLIKIGSPLIERRESWLSALRT</sequence>
<proteinExistence type="predicted"/>
<dbReference type="Proteomes" id="UP000267352">
    <property type="component" value="Segment"/>
</dbReference>
<dbReference type="EMBL" id="MG702567">
    <property type="protein sequence ID" value="AUO15202.1"/>
    <property type="molecule type" value="Genomic_DNA"/>
</dbReference>
<protein>
    <submittedName>
        <fullName evidence="2">WSSV433</fullName>
    </submittedName>
</protein>
<dbReference type="PROSITE" id="PS50003">
    <property type="entry name" value="PH_DOMAIN"/>
    <property type="match status" value="1"/>
</dbReference>
<name>A0A2I6SCD3_9VIRU</name>
<dbReference type="SUPFAM" id="SSF48168">
    <property type="entry name" value="R1 subunit of ribonucleotide reductase, N-terminal domain"/>
    <property type="match status" value="1"/>
</dbReference>
<organism evidence="2">
    <name type="scientific">White spot syndrome virus</name>
    <dbReference type="NCBI Taxonomy" id="342409"/>
    <lineage>
        <taxon>Viruses</taxon>
        <taxon>Viruses incertae sedis</taxon>
        <taxon>Naldaviricetes</taxon>
        <taxon>Nimaviridae</taxon>
        <taxon>Whispovirus</taxon>
    </lineage>
</organism>
<evidence type="ECO:0000259" key="1">
    <source>
        <dbReference type="PROSITE" id="PS50003"/>
    </source>
</evidence>
<dbReference type="InterPro" id="IPR008926">
    <property type="entry name" value="RNR_R1-su_N"/>
</dbReference>
<reference evidence="2" key="1">
    <citation type="submission" date="2017-12" db="EMBL/GenBank/DDBJ databases">
        <authorList>
            <person name="Katneni V.K."/>
            <person name="Shekhar M.S."/>
            <person name="Otta S.K."/>
            <person name="Karthic K."/>
            <person name="Jangam A.K."/>
            <person name="Gopikrishna G."/>
            <person name="Vijayan K.K."/>
        </authorList>
    </citation>
    <scope>NUCLEOTIDE SEQUENCE [LARGE SCALE GENOMIC DNA]</scope>
    <source>
        <strain evidence="2">IN_AP4RU</strain>
    </source>
</reference>